<dbReference type="EMBL" id="BTRK01000002">
    <property type="protein sequence ID" value="GMR34471.1"/>
    <property type="molecule type" value="Genomic_DNA"/>
</dbReference>
<keyword evidence="1" id="KW-1133">Transmembrane helix</keyword>
<sequence length="129" mass="15294">VQAFIRQMPIVIHYAYFFSYIHELHCLILIFLRDDRKKFFIRDLSVFVRIRLVQHFLQFSLVRIHPLRAHQRSQLLKIESSISVLVVEGEYLSELGQISLGELDRRICIGFDGGECHEKYTDTGEFHRS</sequence>
<keyword evidence="1" id="KW-0812">Transmembrane</keyword>
<keyword evidence="3" id="KW-1185">Reference proteome</keyword>
<feature type="transmembrane region" description="Helical" evidence="1">
    <location>
        <begin position="12"/>
        <end position="32"/>
    </location>
</feature>
<evidence type="ECO:0000313" key="2">
    <source>
        <dbReference type="EMBL" id="GMR34471.1"/>
    </source>
</evidence>
<proteinExistence type="predicted"/>
<feature type="non-terminal residue" evidence="2">
    <location>
        <position position="1"/>
    </location>
</feature>
<accession>A0AAN4Z5J5</accession>
<evidence type="ECO:0000256" key="1">
    <source>
        <dbReference type="SAM" id="Phobius"/>
    </source>
</evidence>
<keyword evidence="1" id="KW-0472">Membrane</keyword>
<organism evidence="2 3">
    <name type="scientific">Pristionchus mayeri</name>
    <dbReference type="NCBI Taxonomy" id="1317129"/>
    <lineage>
        <taxon>Eukaryota</taxon>
        <taxon>Metazoa</taxon>
        <taxon>Ecdysozoa</taxon>
        <taxon>Nematoda</taxon>
        <taxon>Chromadorea</taxon>
        <taxon>Rhabditida</taxon>
        <taxon>Rhabditina</taxon>
        <taxon>Diplogasteromorpha</taxon>
        <taxon>Diplogasteroidea</taxon>
        <taxon>Neodiplogasteridae</taxon>
        <taxon>Pristionchus</taxon>
    </lineage>
</organism>
<dbReference type="Proteomes" id="UP001328107">
    <property type="component" value="Unassembled WGS sequence"/>
</dbReference>
<reference evidence="3" key="1">
    <citation type="submission" date="2022-10" db="EMBL/GenBank/DDBJ databases">
        <title>Genome assembly of Pristionchus species.</title>
        <authorList>
            <person name="Yoshida K."/>
            <person name="Sommer R.J."/>
        </authorList>
    </citation>
    <scope>NUCLEOTIDE SEQUENCE [LARGE SCALE GENOMIC DNA]</scope>
    <source>
        <strain evidence="3">RS5460</strain>
    </source>
</reference>
<evidence type="ECO:0000313" key="3">
    <source>
        <dbReference type="Proteomes" id="UP001328107"/>
    </source>
</evidence>
<comment type="caution">
    <text evidence="2">The sequence shown here is derived from an EMBL/GenBank/DDBJ whole genome shotgun (WGS) entry which is preliminary data.</text>
</comment>
<dbReference type="AlphaFoldDB" id="A0AAN4Z5J5"/>
<gene>
    <name evidence="2" type="ORF">PMAYCL1PPCAC_04666</name>
</gene>
<name>A0AAN4Z5J5_9BILA</name>
<protein>
    <submittedName>
        <fullName evidence="2">Uncharacterized protein</fullName>
    </submittedName>
</protein>